<evidence type="ECO:0000256" key="10">
    <source>
        <dbReference type="ARBA" id="ARBA00023288"/>
    </source>
</evidence>
<dbReference type="SUPFAM" id="SSF47226">
    <property type="entry name" value="Histidine-containing phosphotransfer domain, HPT domain"/>
    <property type="match status" value="1"/>
</dbReference>
<dbReference type="GO" id="GO:0003755">
    <property type="term" value="F:peptidyl-prolyl cis-trans isomerase activity"/>
    <property type="evidence" value="ECO:0007669"/>
    <property type="project" value="UniProtKB-KW"/>
</dbReference>
<dbReference type="EC" id="5.2.1.8" evidence="4"/>
<feature type="compositionally biased region" description="Low complexity" evidence="13">
    <location>
        <begin position="2752"/>
        <end position="2774"/>
    </location>
</feature>
<comment type="catalytic activity">
    <reaction evidence="1">
        <text>[protein]-peptidylproline (omega=180) = [protein]-peptidylproline (omega=0)</text>
        <dbReference type="Rhea" id="RHEA:16237"/>
        <dbReference type="Rhea" id="RHEA-COMP:10747"/>
        <dbReference type="Rhea" id="RHEA-COMP:10748"/>
        <dbReference type="ChEBI" id="CHEBI:83833"/>
        <dbReference type="ChEBI" id="CHEBI:83834"/>
        <dbReference type="EC" id="5.2.1.8"/>
    </reaction>
</comment>
<feature type="domain" description="HPt" evidence="16">
    <location>
        <begin position="75"/>
        <end position="176"/>
    </location>
</feature>
<dbReference type="GO" id="GO:0071562">
    <property type="term" value="P:nucleus-vacuole junction assembly"/>
    <property type="evidence" value="ECO:0007669"/>
    <property type="project" value="InterPro"/>
</dbReference>
<keyword evidence="17" id="KW-0496">Mitochondrion</keyword>
<dbReference type="PROSITE" id="PS50072">
    <property type="entry name" value="CSA_PPIASE_2"/>
    <property type="match status" value="1"/>
</dbReference>
<feature type="region of interest" description="Disordered" evidence="13">
    <location>
        <begin position="2726"/>
        <end position="2796"/>
    </location>
</feature>
<dbReference type="EMBL" id="OVEO01000004">
    <property type="protein sequence ID" value="SPQ95844.1"/>
    <property type="molecule type" value="Genomic_DNA"/>
</dbReference>
<evidence type="ECO:0000313" key="18">
    <source>
        <dbReference type="Proteomes" id="UP000290189"/>
    </source>
</evidence>
<dbReference type="PANTHER" id="PTHR47249:SF1">
    <property type="entry name" value="VACUOLAR PROTEIN 8"/>
    <property type="match status" value="1"/>
</dbReference>
<keyword evidence="12" id="KW-0597">Phosphoprotein</keyword>
<evidence type="ECO:0000256" key="8">
    <source>
        <dbReference type="ARBA" id="ARBA00023136"/>
    </source>
</evidence>
<organism evidence="17 18">
    <name type="scientific">Plasmodiophora brassicae</name>
    <name type="common">Clubroot disease agent</name>
    <dbReference type="NCBI Taxonomy" id="37360"/>
    <lineage>
        <taxon>Eukaryota</taxon>
        <taxon>Sar</taxon>
        <taxon>Rhizaria</taxon>
        <taxon>Endomyxa</taxon>
        <taxon>Phytomyxea</taxon>
        <taxon>Plasmodiophorida</taxon>
        <taxon>Plasmodiophoridae</taxon>
        <taxon>Plasmodiophora</taxon>
    </lineage>
</organism>
<dbReference type="PRINTS" id="PR00153">
    <property type="entry name" value="CSAPPISMRASE"/>
</dbReference>
<evidence type="ECO:0000256" key="7">
    <source>
        <dbReference type="ARBA" id="ARBA00023110"/>
    </source>
</evidence>
<dbReference type="InterPro" id="IPR045156">
    <property type="entry name" value="Vac8"/>
</dbReference>
<feature type="transmembrane region" description="Helical" evidence="14">
    <location>
        <begin position="2838"/>
        <end position="2857"/>
    </location>
</feature>
<feature type="domain" description="PPIase cyclophilin-type" evidence="15">
    <location>
        <begin position="2892"/>
        <end position="3053"/>
    </location>
</feature>
<keyword evidence="5" id="KW-0926">Vacuole</keyword>
<evidence type="ECO:0000256" key="1">
    <source>
        <dbReference type="ARBA" id="ARBA00000971"/>
    </source>
</evidence>
<dbReference type="Gene3D" id="1.20.120.160">
    <property type="entry name" value="HPT domain"/>
    <property type="match status" value="1"/>
</dbReference>
<evidence type="ECO:0000256" key="12">
    <source>
        <dbReference type="PROSITE-ProRule" id="PRU00110"/>
    </source>
</evidence>
<dbReference type="InterPro" id="IPR000357">
    <property type="entry name" value="HEAT"/>
</dbReference>
<proteinExistence type="inferred from homology"/>
<keyword evidence="9" id="KW-0413">Isomerase</keyword>
<dbReference type="InterPro" id="IPR002130">
    <property type="entry name" value="Cyclophilin-type_PPIase_dom"/>
</dbReference>
<dbReference type="Gene3D" id="1.25.10.10">
    <property type="entry name" value="Leucine-rich Repeat Variant"/>
    <property type="match status" value="9"/>
</dbReference>
<dbReference type="PANTHER" id="PTHR47249">
    <property type="entry name" value="VACUOLAR PROTEIN 8"/>
    <property type="match status" value="1"/>
</dbReference>
<dbReference type="GO" id="GO:0005774">
    <property type="term" value="C:vacuolar membrane"/>
    <property type="evidence" value="ECO:0007669"/>
    <property type="project" value="UniProtKB-SubCell"/>
</dbReference>
<accession>A0A3P3Y6V7</accession>
<evidence type="ECO:0000256" key="9">
    <source>
        <dbReference type="ARBA" id="ARBA00023235"/>
    </source>
</evidence>
<name>A0A3P3Y6V7_PLABS</name>
<dbReference type="SUPFAM" id="SSF50891">
    <property type="entry name" value="Cyclophilin-like"/>
    <property type="match status" value="1"/>
</dbReference>
<dbReference type="InterPro" id="IPR000225">
    <property type="entry name" value="Armadillo"/>
</dbReference>
<evidence type="ECO:0000256" key="2">
    <source>
        <dbReference type="ARBA" id="ARBA00004592"/>
    </source>
</evidence>
<evidence type="ECO:0000256" key="13">
    <source>
        <dbReference type="SAM" id="MobiDB-lite"/>
    </source>
</evidence>
<evidence type="ECO:0000256" key="11">
    <source>
        <dbReference type="ARBA" id="ARBA00026209"/>
    </source>
</evidence>
<feature type="compositionally biased region" description="Polar residues" evidence="13">
    <location>
        <begin position="2642"/>
        <end position="2653"/>
    </location>
</feature>
<dbReference type="GO" id="GO:0000160">
    <property type="term" value="P:phosphorelay signal transduction system"/>
    <property type="evidence" value="ECO:0007669"/>
    <property type="project" value="InterPro"/>
</dbReference>
<dbReference type="PROSITE" id="PS50894">
    <property type="entry name" value="HPT"/>
    <property type="match status" value="1"/>
</dbReference>
<dbReference type="GO" id="GO:0043495">
    <property type="term" value="F:protein-membrane adaptor activity"/>
    <property type="evidence" value="ECO:0007669"/>
    <property type="project" value="InterPro"/>
</dbReference>
<sequence>MGCTSSTLTTVGPTAEPDAKQGRTKEIVVTRNPADAVVPPPSQPEGATTPQCVATPAGMDPVIDLEMALRQVSDDKEFLMELLNDMVAGKDKLFESMNEAIRCNDPKQFRVAGHTIKGAALNLGLKALGAQAKCIELFGDAVFVGANTEPFAEKSVLLVAQLDTEYDRSPCIARDRWYCRMYSVIKGGRPAQVVSAEAMSQAEGHTTSGPDLPDEKPGPDVNEEGAHDSDSFVDEQVAYDDTPANIAISKTSDEEGGEDNRAKAKKIGLGAAEDADKDAGHAAASPIEEMVTFAGEDRDTNERRQAAFSFAHFSTEEESQFAIVKMKRNYGIHAVLSLLHSGDHICQRYAALCLGNIAAHPELRKDLVKNNILEQMIPIAISKTDIDLDTQRYAIMAVANLAAEYDTHKLLMKHLPSILDLVDSPDRDLHECAVLTVQNVSSNKKLTKKLKLIIGPLVNMIANPLMDVESITHAVSALRGLTSDDNLKLELLRLNALKELVNLVDTIDRAELLVEIAATISGMANLIETHADMLQPSAINAIMVLALMDLNPQVQMHAANTLASLASNPDSHPNIVYANGIDNLVHLSMNRDPKVRQGATRALANLSSNRAYQGDMIHAGCLDVITAALRDNDDASLFFSTIMCAIISENTDYHPYICVKAILQPLALLITSGDTSQAELIRYAILSLSNLAANIHSHGLIMDEIQMQLTAFFELASSKDAEVQRYFAMLLSNLATNETLHEFLSSRACFQAVQNILNADSMTTVLSALSFISTMLRDNATRECFAGVSLKQIIDIAEKWPDVPYQIAVASVLGNVSKSTKVRNEYKWYRYLRLVEHFLEQESLDVQQEALHILVNLCDSEEVQRSMIGMRLLEYTMKAVRKGTMEEQSLGLHILARLCAGIPEILEDLKRNRIIQIVAPFVRSPHIAFRKYAFNGLGSFASHEHMPVDLMDVNLVKSFLSLAEGTQGDLEERRECMYALANVAFHLVNHEHLGDAGPFIFRGLPAFVETGDVEVLQHASLLMCNIVATMYTNAMFAVQAVMEVFIAVARCPDKTAKIQALSALCTLAMHEHNIKYMLQAGVTEFVLNEGLEWRKRDVSSTRQAATLLSGLTTYDVCVKEFGEARGVLVLVNMLDHSDVTVRRLVTRTFANFSYYPQYRQYIVRDGVFPLLKCLNDSDREIRHAAAWAIGHVLSWKDVQLKIARASDEDIYAQLIESADVDVQLACVWALANLHHEAAPLGSNNNDIHRLDNPSDELLQKLSKTALSKRVDSRISKYAIIAICNYTSVPRYHFTILRNCGEVIKRVFELAMRNDPEIRYCLALMLANLSGNLENHEFIATNVEMGRLSILVGCDDEETQGHAIATVSGLAISERNAKRIVESGLLIPQMSRECNSPHASVVRSVAAAFLNLAQHECILETLIEQDLVAGLLSLLKSPQADTQLPAARTMNIAISVPSGVQALLKLDLNVISRTLWNAVANGTEKVSAQVIRVLALLSTTDGAEAVLVNEQGIAGLIACAKLRAKASNDDTNCEFHSAVMIRKLCSLKDTVPMMVRLGAIDALLALGESVTGSQGVQELAITSLEDLLDHTSGLDVALNHPQVIDTLMKLLVSDKAAVQRHALGCIVRLSFHEDWTVRFRSRGGVKLVYKSARHKAYPIRAFAAWTMSVLSSYRVFFEELNSERSLKTLLYLADHDPEDARITLHVAVVLGNLSQYSAMIAAASVEQAQPFNPETSGMVPLFVRFLTSSNPLIASLAFMGMSAPSKTGPALIYMLRDDAMDLLAKLGATREELVLRMLAMALNLISSNGANSPFLKGRNLTGFDALFGFAKFDSVAIRWAALKTVNNMITEKSFNVKGFVLKKEYVDTLVEVATTNIDTDFGFKARFMALGIFAQLAFYQAYHDVLLRPDILRITLDTLKAAQRTISKTTSDRLNKEQVHSQSSQDDRDDDDSEANTAGGHGELDLTKAMVSDDPVLSVLLARDRDAVAEANAASTLANLAMNPSCYPGLLTSQAIEILTNFVNCSLSNPVNQSMAAETLCNLVFALTPTMIRQSQFFSMTNVADVMEALLKYGSGPNAILTERYMAVALCRLTCHPDFKVFSYDRPFFESRCLPAMLRSPDALTQKFTFLALVNIVLKADNLLELMEKENFVSLLLAYIQARDRSTKWLCLKSLMTLLQCGQGARYLSKDEYISTLLDLCFTDDKPIFTCVAHIIHSFVKQEGSIALRGKSDHLIPALAHLSTCADETTAMLGSETLGMFLDSRESMDMLLECSSEGFGAVLALLRSPKEKLRVQSLYSLAAISHNPEYANEIVVQKGLKFVCDLILADTIGDAMDCVHILRNVARNVANHHEFVQCNGIECLDVLSKHRTVDGDQKVQQLISQALSDIAHYFEEYQLGPERLRILVTAMVHPIRAIDQAGGSNIDASIVELSIFALNSLLVNDDCKWFAAEAGVVHPLMYIYETTPDQRLRRVSLALLLSLVECTRTQVAFARQGGVTLLRDMALSKDLVLKKKACRAFSKMSSNAAVQTLFVEFKILPILMVIRSHADLECRRLALDTLLSVLDNDEVQAHISKDDEVVNTVLALSKFGISTEVKARATRILVSLAQRKRAALYSKNNEQHRQRAARSLARPSLTALQSSFSTAADGNRSSTTTTTTTTALSDSERNSTVELSGGNNSSSNHLAVITEDRSAESAPDAASTMPANTVALTTSASDRDDHALERPAAAPAHPSAEDLTADSAPDPACRETPVPSSPSVPERPSEAAAAPSAAPLPTEQPATSEPSSGPLPPAPMMSAPRLMIHRFARPEAATSEGARESLRRAADVNDGDGMRKATLTALVVICVVVLALVLFVSLQRMPIKPVANVRTDWVDPRMASNGRGLPEVTHRTYFDIEIDGEYVGRIVMGLFGKTVPKTVENFFVLCSGERGPKLHYTGMQFHRIIPGFIVQGGDIVNRDGTGSISIFGGEQFDDEQAGLELKHDRPYLLQMANAGPNTNGCQFCFMLNPAPHLNGHHVIFGEVLSGFEVVDQMGLAGDHLEKPTKSVVVVESGVVQPSPVKQ</sequence>
<feature type="region of interest" description="Disordered" evidence="13">
    <location>
        <begin position="2642"/>
        <end position="2683"/>
    </location>
</feature>
<evidence type="ECO:0000313" key="17">
    <source>
        <dbReference type="EMBL" id="SPQ95844.1"/>
    </source>
</evidence>
<feature type="compositionally biased region" description="Basic and acidic residues" evidence="13">
    <location>
        <begin position="1929"/>
        <end position="1938"/>
    </location>
</feature>
<reference evidence="17 18" key="1">
    <citation type="submission" date="2018-03" db="EMBL/GenBank/DDBJ databases">
        <authorList>
            <person name="Fogelqvist J."/>
        </authorList>
    </citation>
    <scope>NUCLEOTIDE SEQUENCE [LARGE SCALE GENOMIC DNA]</scope>
</reference>
<keyword evidence="14" id="KW-1133">Transmembrane helix</keyword>
<protein>
    <recommendedName>
        <fullName evidence="11">Vacuolar protein 8</fullName>
        <ecNumber evidence="4">5.2.1.8</ecNumber>
    </recommendedName>
</protein>
<keyword evidence="6" id="KW-0677">Repeat</keyword>
<dbReference type="InterPro" id="IPR016024">
    <property type="entry name" value="ARM-type_fold"/>
</dbReference>
<feature type="region of interest" description="Disordered" evidence="13">
    <location>
        <begin position="31"/>
        <end position="50"/>
    </location>
</feature>
<dbReference type="SUPFAM" id="SSF48371">
    <property type="entry name" value="ARM repeat"/>
    <property type="match status" value="6"/>
</dbReference>
<keyword evidence="10" id="KW-0449">Lipoprotein</keyword>
<dbReference type="InterPro" id="IPR036641">
    <property type="entry name" value="HPT_dom_sf"/>
</dbReference>
<feature type="region of interest" description="Disordered" evidence="13">
    <location>
        <begin position="195"/>
        <end position="230"/>
    </location>
</feature>
<evidence type="ECO:0000256" key="3">
    <source>
        <dbReference type="ARBA" id="ARBA00005462"/>
    </source>
</evidence>
<keyword evidence="7" id="KW-0697">Rotamase</keyword>
<evidence type="ECO:0000256" key="14">
    <source>
        <dbReference type="SAM" id="Phobius"/>
    </source>
</evidence>
<dbReference type="FunFam" id="2.40.100.10:FF:000025">
    <property type="entry name" value="Peptidyl-prolyl cis-trans isomerase CYP19-2"/>
    <property type="match status" value="1"/>
</dbReference>
<dbReference type="InterPro" id="IPR029000">
    <property type="entry name" value="Cyclophilin-like_dom_sf"/>
</dbReference>
<evidence type="ECO:0000256" key="4">
    <source>
        <dbReference type="ARBA" id="ARBA00013194"/>
    </source>
</evidence>
<dbReference type="InterPro" id="IPR011989">
    <property type="entry name" value="ARM-like"/>
</dbReference>
<dbReference type="Pfam" id="PF02985">
    <property type="entry name" value="HEAT"/>
    <property type="match status" value="1"/>
</dbReference>
<evidence type="ECO:0000256" key="6">
    <source>
        <dbReference type="ARBA" id="ARBA00022737"/>
    </source>
</evidence>
<comment type="subcellular location">
    <subcellularLocation>
        <location evidence="2">Vacuole membrane</location>
        <topology evidence="2">Lipid-anchor</topology>
    </subcellularLocation>
</comment>
<feature type="compositionally biased region" description="Polar residues" evidence="13">
    <location>
        <begin position="1"/>
        <end position="12"/>
    </location>
</feature>
<evidence type="ECO:0000259" key="15">
    <source>
        <dbReference type="PROSITE" id="PS50072"/>
    </source>
</evidence>
<dbReference type="Pfam" id="PF00160">
    <property type="entry name" value="Pro_isomerase"/>
    <property type="match status" value="1"/>
</dbReference>
<comment type="similarity">
    <text evidence="3">Belongs to the beta-catenin family.</text>
</comment>
<feature type="region of interest" description="Disordered" evidence="13">
    <location>
        <begin position="1929"/>
        <end position="1963"/>
    </location>
</feature>
<feature type="compositionally biased region" description="Basic and acidic residues" evidence="13">
    <location>
        <begin position="213"/>
        <end position="230"/>
    </location>
</feature>
<gene>
    <name evidence="17" type="ORF">PLBR_LOCUS3059</name>
</gene>
<geneLocation type="mitochondrion" evidence="17"/>
<dbReference type="Proteomes" id="UP000290189">
    <property type="component" value="Unassembled WGS sequence"/>
</dbReference>
<evidence type="ECO:0000259" key="16">
    <source>
        <dbReference type="PROSITE" id="PS50894"/>
    </source>
</evidence>
<feature type="region of interest" description="Disordered" evidence="13">
    <location>
        <begin position="1"/>
        <end position="25"/>
    </location>
</feature>
<dbReference type="Gene3D" id="2.40.100.10">
    <property type="entry name" value="Cyclophilin-like"/>
    <property type="match status" value="1"/>
</dbReference>
<dbReference type="InterPro" id="IPR008207">
    <property type="entry name" value="Sig_transdc_His_kin_Hpt_dom"/>
</dbReference>
<dbReference type="SMART" id="SM00185">
    <property type="entry name" value="ARM"/>
    <property type="match status" value="17"/>
</dbReference>
<keyword evidence="14" id="KW-0812">Transmembrane</keyword>
<feature type="modified residue" description="Phosphohistidine" evidence="12">
    <location>
        <position position="114"/>
    </location>
</feature>
<keyword evidence="8 14" id="KW-0472">Membrane</keyword>
<feature type="region of interest" description="Disordered" evidence="13">
    <location>
        <begin position="248"/>
        <end position="279"/>
    </location>
</feature>
<evidence type="ECO:0000256" key="5">
    <source>
        <dbReference type="ARBA" id="ARBA00022554"/>
    </source>
</evidence>